<dbReference type="OrthoDB" id="197187at2"/>
<dbReference type="AlphaFoldDB" id="A0A4V1EDU0"/>
<evidence type="ECO:0000313" key="2">
    <source>
        <dbReference type="EMBL" id="QCP12251.1"/>
    </source>
</evidence>
<dbReference type="Pfam" id="PF05488">
    <property type="entry name" value="PAAR_motif"/>
    <property type="match status" value="1"/>
</dbReference>
<reference evidence="2 3" key="1">
    <citation type="submission" date="2019-05" db="EMBL/GenBank/DDBJ databases">
        <title>Draft Genome Sequences of Six Type Strains of the Genus Massilia.</title>
        <authorList>
            <person name="Miess H."/>
            <person name="Frediansyhah A."/>
            <person name="Gross H."/>
        </authorList>
    </citation>
    <scope>NUCLEOTIDE SEQUENCE [LARGE SCALE GENOMIC DNA]</scope>
    <source>
        <strain evidence="2 3">DSMZ 26121</strain>
    </source>
</reference>
<evidence type="ECO:0000313" key="1">
    <source>
        <dbReference type="EMBL" id="MBB3225234.1"/>
    </source>
</evidence>
<evidence type="ECO:0000313" key="3">
    <source>
        <dbReference type="Proteomes" id="UP000298763"/>
    </source>
</evidence>
<dbReference type="Gene3D" id="2.60.200.60">
    <property type="match status" value="1"/>
</dbReference>
<dbReference type="CDD" id="cd14744">
    <property type="entry name" value="PAAR_CT_2"/>
    <property type="match status" value="1"/>
</dbReference>
<dbReference type="Proteomes" id="UP000584325">
    <property type="component" value="Unassembled WGS sequence"/>
</dbReference>
<proteinExistence type="predicted"/>
<accession>A0A4V1EDU0</accession>
<dbReference type="RefSeq" id="WP_137315088.1">
    <property type="nucleotide sequence ID" value="NZ_CP040017.1"/>
</dbReference>
<dbReference type="InterPro" id="IPR008727">
    <property type="entry name" value="PAAR_motif"/>
</dbReference>
<protein>
    <submittedName>
        <fullName evidence="2">PAAR domain-containing protein</fullName>
    </submittedName>
    <submittedName>
        <fullName evidence="1">Putative Zn-binding protein involved in type VI secretion</fullName>
    </submittedName>
</protein>
<dbReference type="EMBL" id="JACHXS010000018">
    <property type="protein sequence ID" value="MBB3225234.1"/>
    <property type="molecule type" value="Genomic_DNA"/>
</dbReference>
<keyword evidence="3" id="KW-1185">Reference proteome</keyword>
<dbReference type="Proteomes" id="UP000298763">
    <property type="component" value="Chromosome"/>
</dbReference>
<reference evidence="1 4" key="2">
    <citation type="submission" date="2020-08" db="EMBL/GenBank/DDBJ databases">
        <title>Genomic Encyclopedia of Type Strains, Phase III (KMG-III): the genomes of soil and plant-associated and newly described type strains.</title>
        <authorList>
            <person name="Whitman W."/>
        </authorList>
    </citation>
    <scope>NUCLEOTIDE SEQUENCE [LARGE SCALE GENOMIC DNA]</scope>
    <source>
        <strain evidence="1 4">CECT 7753</strain>
    </source>
</reference>
<dbReference type="EMBL" id="CP040017">
    <property type="protein sequence ID" value="QCP12251.1"/>
    <property type="molecule type" value="Genomic_DNA"/>
</dbReference>
<organism evidence="1 4">
    <name type="scientific">Pseudoduganella umbonata</name>
    <dbReference type="NCBI Taxonomy" id="864828"/>
    <lineage>
        <taxon>Bacteria</taxon>
        <taxon>Pseudomonadati</taxon>
        <taxon>Pseudomonadota</taxon>
        <taxon>Betaproteobacteria</taxon>
        <taxon>Burkholderiales</taxon>
        <taxon>Oxalobacteraceae</taxon>
        <taxon>Telluria group</taxon>
        <taxon>Pseudoduganella</taxon>
    </lineage>
</organism>
<name>A0A4V1EDU0_9BURK</name>
<sequence>MKDSKGRGIIRLGDSTTHGGKVLTASTDFKVYGKPVAVEGDTVSCPQCKGVFPIQPQKGDRTHNGKLVAYDGDKAACGAKLISSV</sequence>
<gene>
    <name evidence="2" type="ORF">FCL38_18875</name>
    <name evidence="1" type="ORF">FHS02_006105</name>
</gene>
<evidence type="ECO:0000313" key="4">
    <source>
        <dbReference type="Proteomes" id="UP000584325"/>
    </source>
</evidence>